<dbReference type="AlphaFoldDB" id="A0A160T3A5"/>
<evidence type="ECO:0000256" key="1">
    <source>
        <dbReference type="ARBA" id="ARBA00005085"/>
    </source>
</evidence>
<accession>A0A160T3A5</accession>
<evidence type="ECO:0000256" key="7">
    <source>
        <dbReference type="ARBA" id="ARBA00048037"/>
    </source>
</evidence>
<dbReference type="InterPro" id="IPR045864">
    <property type="entry name" value="aa-tRNA-synth_II/BPL/LPL"/>
</dbReference>
<gene>
    <name evidence="9" type="primary">lplJ</name>
    <name evidence="9" type="ORF">CFX0092_A1580</name>
</gene>
<dbReference type="CDD" id="cd16443">
    <property type="entry name" value="LplA"/>
    <property type="match status" value="1"/>
</dbReference>
<dbReference type="InterPro" id="IPR004143">
    <property type="entry name" value="BPL_LPL_catalytic"/>
</dbReference>
<evidence type="ECO:0000256" key="2">
    <source>
        <dbReference type="ARBA" id="ARBA00005124"/>
    </source>
</evidence>
<dbReference type="FunFam" id="3.30.930.10:FF:000072">
    <property type="entry name" value="Lipoate--protein ligase"/>
    <property type="match status" value="1"/>
</dbReference>
<dbReference type="KEGG" id="pbf:CFX0092_A1580"/>
<keyword evidence="6" id="KW-0067">ATP-binding</keyword>
<dbReference type="EMBL" id="LN890655">
    <property type="protein sequence ID" value="CUS03458.2"/>
    <property type="molecule type" value="Genomic_DNA"/>
</dbReference>
<name>A0A160T3A5_9CHLR</name>
<dbReference type="SUPFAM" id="SSF82649">
    <property type="entry name" value="SufE/NifU"/>
    <property type="match status" value="1"/>
</dbReference>
<dbReference type="GO" id="GO:0005524">
    <property type="term" value="F:ATP binding"/>
    <property type="evidence" value="ECO:0007669"/>
    <property type="project" value="UniProtKB-KW"/>
</dbReference>
<feature type="domain" description="BPL/LPL catalytic" evidence="8">
    <location>
        <begin position="24"/>
        <end position="212"/>
    </location>
</feature>
<evidence type="ECO:0000313" key="9">
    <source>
        <dbReference type="EMBL" id="CUS03458.2"/>
    </source>
</evidence>
<dbReference type="EC" id="6.3.1.20" evidence="3"/>
<keyword evidence="4 9" id="KW-0436">Ligase</keyword>
<dbReference type="Proteomes" id="UP000215027">
    <property type="component" value="Chromosome I"/>
</dbReference>
<dbReference type="Gene3D" id="3.30.390.50">
    <property type="entry name" value="CO dehydrogenase flavoprotein, C-terminal domain"/>
    <property type="match status" value="1"/>
</dbReference>
<evidence type="ECO:0000256" key="5">
    <source>
        <dbReference type="ARBA" id="ARBA00022741"/>
    </source>
</evidence>
<protein>
    <recommendedName>
        <fullName evidence="3">lipoate--protein ligase</fullName>
        <ecNumber evidence="3">6.3.1.20</ecNumber>
    </recommendedName>
</protein>
<dbReference type="Gene3D" id="3.30.930.10">
    <property type="entry name" value="Bira Bifunctional Protein, Domain 2"/>
    <property type="match status" value="1"/>
</dbReference>
<dbReference type="PROSITE" id="PS51733">
    <property type="entry name" value="BPL_LPL_CATALYTIC"/>
    <property type="match status" value="1"/>
</dbReference>
<keyword evidence="5" id="KW-0547">Nucleotide-binding</keyword>
<dbReference type="GO" id="GO:0005737">
    <property type="term" value="C:cytoplasm"/>
    <property type="evidence" value="ECO:0007669"/>
    <property type="project" value="TreeGrafter"/>
</dbReference>
<evidence type="ECO:0000256" key="4">
    <source>
        <dbReference type="ARBA" id="ARBA00022598"/>
    </source>
</evidence>
<comment type="pathway">
    <text evidence="2">Protein modification; protein lipoylation via exogenous pathway; protein N(6)-(lipoyl)lysine from lipoate: step 1/2.</text>
</comment>
<comment type="catalytic activity">
    <reaction evidence="7">
        <text>L-lysyl-[lipoyl-carrier protein] + (R)-lipoate + ATP = N(6)-[(R)-lipoyl]-L-lysyl-[lipoyl-carrier protein] + AMP + diphosphate + H(+)</text>
        <dbReference type="Rhea" id="RHEA:49288"/>
        <dbReference type="Rhea" id="RHEA-COMP:10500"/>
        <dbReference type="Rhea" id="RHEA-COMP:10502"/>
        <dbReference type="ChEBI" id="CHEBI:15378"/>
        <dbReference type="ChEBI" id="CHEBI:29969"/>
        <dbReference type="ChEBI" id="CHEBI:30616"/>
        <dbReference type="ChEBI" id="CHEBI:33019"/>
        <dbReference type="ChEBI" id="CHEBI:83088"/>
        <dbReference type="ChEBI" id="CHEBI:83099"/>
        <dbReference type="ChEBI" id="CHEBI:456215"/>
        <dbReference type="EC" id="6.3.1.20"/>
    </reaction>
</comment>
<dbReference type="UniPathway" id="UPA00537">
    <property type="reaction ID" value="UER00594"/>
</dbReference>
<dbReference type="OrthoDB" id="9774653at2"/>
<dbReference type="Pfam" id="PF21948">
    <property type="entry name" value="LplA-B_cat"/>
    <property type="match status" value="1"/>
</dbReference>
<dbReference type="GO" id="GO:0009249">
    <property type="term" value="P:protein lipoylation"/>
    <property type="evidence" value="ECO:0007669"/>
    <property type="project" value="InterPro"/>
</dbReference>
<dbReference type="SUPFAM" id="SSF55681">
    <property type="entry name" value="Class II aaRS and biotin synthetases"/>
    <property type="match status" value="1"/>
</dbReference>
<dbReference type="RefSeq" id="WP_095042952.1">
    <property type="nucleotide sequence ID" value="NZ_LN890655.1"/>
</dbReference>
<dbReference type="NCBIfam" id="TIGR00545">
    <property type="entry name" value="lipoyltrans"/>
    <property type="match status" value="1"/>
</dbReference>
<dbReference type="GO" id="GO:0016979">
    <property type="term" value="F:lipoate-protein ligase activity"/>
    <property type="evidence" value="ECO:0007669"/>
    <property type="project" value="UniProtKB-EC"/>
</dbReference>
<dbReference type="GO" id="GO:0017118">
    <property type="term" value="F:lipoyltransferase activity"/>
    <property type="evidence" value="ECO:0007669"/>
    <property type="project" value="TreeGrafter"/>
</dbReference>
<proteinExistence type="predicted"/>
<organism evidence="9 10">
    <name type="scientific">Candidatus Promineifilum breve</name>
    <dbReference type="NCBI Taxonomy" id="1806508"/>
    <lineage>
        <taxon>Bacteria</taxon>
        <taxon>Bacillati</taxon>
        <taxon>Chloroflexota</taxon>
        <taxon>Ardenticatenia</taxon>
        <taxon>Candidatus Promineifilales</taxon>
        <taxon>Candidatus Promineifilaceae</taxon>
        <taxon>Candidatus Promineifilum</taxon>
    </lineage>
</organism>
<reference evidence="9" key="1">
    <citation type="submission" date="2016-01" db="EMBL/GenBank/DDBJ databases">
        <authorList>
            <person name="Mcilroy J.S."/>
            <person name="Karst M S."/>
            <person name="Albertsen M."/>
        </authorList>
    </citation>
    <scope>NUCLEOTIDE SEQUENCE</scope>
    <source>
        <strain evidence="9">Cfx-K</strain>
    </source>
</reference>
<evidence type="ECO:0000256" key="6">
    <source>
        <dbReference type="ARBA" id="ARBA00022840"/>
    </source>
</evidence>
<dbReference type="Pfam" id="PF10437">
    <property type="entry name" value="Lip_prot_lig_C"/>
    <property type="match status" value="1"/>
</dbReference>
<dbReference type="PANTHER" id="PTHR12561:SF3">
    <property type="entry name" value="LIPOYLTRANSFERASE 1, MITOCHONDRIAL"/>
    <property type="match status" value="1"/>
</dbReference>
<evidence type="ECO:0000256" key="3">
    <source>
        <dbReference type="ARBA" id="ARBA00012367"/>
    </source>
</evidence>
<comment type="pathway">
    <text evidence="1">Protein modification; protein lipoylation via exogenous pathway; protein N(6)-(lipoyl)lysine from lipoate: step 2/2.</text>
</comment>
<evidence type="ECO:0000259" key="8">
    <source>
        <dbReference type="PROSITE" id="PS51733"/>
    </source>
</evidence>
<sequence>MLCITRHETDPYFNLAAEEYVMDHFDRDCFMLWRNAPTIIVGRHQNTLAEINVEYVRDNNLPVVRRMSGGGAVFHDLGNLNFTFVTAVDTSRNDVDFRRFTQPVLDALQGLGVNARFEGRNDLTIDGRKFSGNAEYIRRGRILHHGTLLFSARMTDVAAALRPDPAKFDDKAVKSVRSRVTNISEHLPRPMSVLEFRDCLLAHVMSETPAAVAYTFSPADVAAIERLRDAKYATWEWNYGHSPRYNFTKRIRTAGGSVEAALEVEAGIIRAARFYGDFFTRRDPAAVETALAGAPHRADELRARLAAAPVAETFVDVSAEELLAVLI</sequence>
<keyword evidence="10" id="KW-1185">Reference proteome</keyword>
<dbReference type="InterPro" id="IPR004562">
    <property type="entry name" value="LipoylTrfase_LipoateP_Ligase"/>
</dbReference>
<dbReference type="PANTHER" id="PTHR12561">
    <property type="entry name" value="LIPOATE-PROTEIN LIGASE"/>
    <property type="match status" value="1"/>
</dbReference>
<dbReference type="InterPro" id="IPR019491">
    <property type="entry name" value="Lipoate_protein_ligase_C"/>
</dbReference>
<evidence type="ECO:0000313" key="10">
    <source>
        <dbReference type="Proteomes" id="UP000215027"/>
    </source>
</evidence>